<dbReference type="SUPFAM" id="SSF57701">
    <property type="entry name" value="Zn2/Cys6 DNA-binding domain"/>
    <property type="match status" value="1"/>
</dbReference>
<keyword evidence="2" id="KW-1185">Reference proteome</keyword>
<dbReference type="InterPro" id="IPR001138">
    <property type="entry name" value="Zn2Cys6_DnaBD"/>
</dbReference>
<proteinExistence type="predicted"/>
<evidence type="ECO:0000313" key="1">
    <source>
        <dbReference type="EMBL" id="CAG8702858.1"/>
    </source>
</evidence>
<dbReference type="EMBL" id="CAJVQB010007410">
    <property type="protein sequence ID" value="CAG8702858.1"/>
    <property type="molecule type" value="Genomic_DNA"/>
</dbReference>
<gene>
    <name evidence="1" type="ORF">GMARGA_LOCUS12238</name>
</gene>
<evidence type="ECO:0000313" key="2">
    <source>
        <dbReference type="Proteomes" id="UP000789901"/>
    </source>
</evidence>
<dbReference type="CDD" id="cd00067">
    <property type="entry name" value="GAL4"/>
    <property type="match status" value="2"/>
</dbReference>
<dbReference type="InterPro" id="IPR036864">
    <property type="entry name" value="Zn2-C6_fun-type_DNA-bd_sf"/>
</dbReference>
<comment type="caution">
    <text evidence="1">The sequence shown here is derived from an EMBL/GenBank/DDBJ whole genome shotgun (WGS) entry which is preliminary data.</text>
</comment>
<feature type="non-terminal residue" evidence="1">
    <location>
        <position position="504"/>
    </location>
</feature>
<reference evidence="1 2" key="1">
    <citation type="submission" date="2021-06" db="EMBL/GenBank/DDBJ databases">
        <authorList>
            <person name="Kallberg Y."/>
            <person name="Tangrot J."/>
            <person name="Rosling A."/>
        </authorList>
    </citation>
    <scope>NUCLEOTIDE SEQUENCE [LARGE SCALE GENOMIC DNA]</scope>
    <source>
        <strain evidence="1 2">120-4 pot B 10/14</strain>
    </source>
</reference>
<sequence>MSNGTLTGLATTTTAIVTTTGPVIAAALATTTCPVMATTTTTAITTTTDRVPVSCDLCHHRKKKCLKYDDDKPCSGCEKKDHKSQVRGSYQTGSYNLGQADQHRFPPSSFVPNTIVRVSSQGHQSVEGLCETGPYSSGQVDRQQFSPVSCGSPPHFYTHHSPNNFITNGFSMPMNAGMLQVNSLFDNMNVNRESSPITNTLGPPVQYPSVICPVPVLTTIYACPRSNVQVHYSCEHSVLPINGVHQSVGGLYETGSYNSDQADWQQVSPVSCGSPSHFYIHHPQNNFIRNELPMPMNEVQQNRLRDVGPITNTFGPPPVQYPSVICPVPMLMTIYACPCTNVQIQYSCEHSGLPINAIGTSQGPHQMLISSSRENNSQNSSTTVSQSKDLTVKWAYYMNRTLSHWDNANYLNMTPAPELQTSISQTPVHINEIEATTTEIITTTTSPAIAAALATTTCPVMATTTTTAIITTTDRIPVSCDLCHHRKKKCLKYDDDKPCSGCEK</sequence>
<name>A0ABN7UZY0_GIGMA</name>
<organism evidence="1 2">
    <name type="scientific">Gigaspora margarita</name>
    <dbReference type="NCBI Taxonomy" id="4874"/>
    <lineage>
        <taxon>Eukaryota</taxon>
        <taxon>Fungi</taxon>
        <taxon>Fungi incertae sedis</taxon>
        <taxon>Mucoromycota</taxon>
        <taxon>Glomeromycotina</taxon>
        <taxon>Glomeromycetes</taxon>
        <taxon>Diversisporales</taxon>
        <taxon>Gigasporaceae</taxon>
        <taxon>Gigaspora</taxon>
    </lineage>
</organism>
<dbReference type="Proteomes" id="UP000789901">
    <property type="component" value="Unassembled WGS sequence"/>
</dbReference>
<protein>
    <submittedName>
        <fullName evidence="1">14029_t:CDS:1</fullName>
    </submittedName>
</protein>
<accession>A0ABN7UZY0</accession>